<organism evidence="1 2">
    <name type="scientific">Odoribacter splanchnicus</name>
    <dbReference type="NCBI Taxonomy" id="28118"/>
    <lineage>
        <taxon>Bacteria</taxon>
        <taxon>Pseudomonadati</taxon>
        <taxon>Bacteroidota</taxon>
        <taxon>Bacteroidia</taxon>
        <taxon>Bacteroidales</taxon>
        <taxon>Odoribacteraceae</taxon>
        <taxon>Odoribacter</taxon>
    </lineage>
</organism>
<gene>
    <name evidence="1" type="ORF">DWW24_10920</name>
</gene>
<protein>
    <submittedName>
        <fullName evidence="1">Uncharacterized protein</fullName>
    </submittedName>
</protein>
<name>A0A412WEX6_9BACT</name>
<evidence type="ECO:0000313" key="2">
    <source>
        <dbReference type="Proteomes" id="UP000283426"/>
    </source>
</evidence>
<dbReference type="Proteomes" id="UP000283426">
    <property type="component" value="Unassembled WGS sequence"/>
</dbReference>
<accession>A0A412WEX6</accession>
<dbReference type="EMBL" id="QRYW01000021">
    <property type="protein sequence ID" value="RGV25763.1"/>
    <property type="molecule type" value="Genomic_DNA"/>
</dbReference>
<dbReference type="RefSeq" id="WP_087381247.1">
    <property type="nucleotide sequence ID" value="NZ_NFIM01000001.1"/>
</dbReference>
<proteinExistence type="predicted"/>
<evidence type="ECO:0000313" key="1">
    <source>
        <dbReference type="EMBL" id="RGV25763.1"/>
    </source>
</evidence>
<comment type="caution">
    <text evidence="1">The sequence shown here is derived from an EMBL/GenBank/DDBJ whole genome shotgun (WGS) entry which is preliminary data.</text>
</comment>
<sequence length="185" mass="21886">MDLIVLKRNEEDNIMYIIEENKFETTRLSECYDKFGQKIGKENAEDYCLENSYCTELRERFLNDLQTAGFEVENKSWEDFVESDDNSIKEFVENWRDENEVYTEALAYNYWDGNNWRSVILDDDANGYSVNYEKVEQELAEQVLTAYKNVTFPDYKFGKSEVESDGFVFLKTQYPGDPFLTTVEL</sequence>
<dbReference type="AlphaFoldDB" id="A0A412WEX6"/>
<reference evidence="1 2" key="1">
    <citation type="submission" date="2018-08" db="EMBL/GenBank/DDBJ databases">
        <title>A genome reference for cultivated species of the human gut microbiota.</title>
        <authorList>
            <person name="Zou Y."/>
            <person name="Xue W."/>
            <person name="Luo G."/>
        </authorList>
    </citation>
    <scope>NUCLEOTIDE SEQUENCE [LARGE SCALE GENOMIC DNA]</scope>
    <source>
        <strain evidence="1 2">AF14-6AC</strain>
    </source>
</reference>